<dbReference type="SUPFAM" id="SSF54826">
    <property type="entry name" value="Enolase N-terminal domain-like"/>
    <property type="match status" value="1"/>
</dbReference>
<reference evidence="9 10" key="1">
    <citation type="submission" date="2015-05" db="EMBL/GenBank/DDBJ databases">
        <title>Genome sequencing and analysis of members of genus Stenotrophomonas.</title>
        <authorList>
            <person name="Patil P.P."/>
            <person name="Midha S."/>
            <person name="Patil P.B."/>
        </authorList>
    </citation>
    <scope>NUCLEOTIDE SEQUENCE [LARGE SCALE GENOMIC DNA]</scope>
    <source>
        <strain evidence="9 10">DSM 21858</strain>
    </source>
</reference>
<dbReference type="Proteomes" id="UP000052052">
    <property type="component" value="Unassembled WGS sequence"/>
</dbReference>
<dbReference type="SFLD" id="SFLDG00180">
    <property type="entry name" value="muconate_cycloisomerase"/>
    <property type="match status" value="1"/>
</dbReference>
<comment type="cofactor">
    <cofactor evidence="6 7">
        <name>Mg(2+)</name>
        <dbReference type="ChEBI" id="CHEBI:18420"/>
    </cofactor>
    <text evidence="6 7">Binds 1 Mg(2+) ion per subunit.</text>
</comment>
<dbReference type="NCBIfam" id="NF042940">
    <property type="entry name" value="racemase_DgcA"/>
    <property type="match status" value="1"/>
</dbReference>
<dbReference type="InterPro" id="IPR018110">
    <property type="entry name" value="Mandel_Rmase/mucon_lact_enz_CS"/>
</dbReference>
<dbReference type="AlphaFoldDB" id="A0A0R0CJG3"/>
<dbReference type="PROSITE" id="PS00909">
    <property type="entry name" value="MR_MLE_2"/>
    <property type="match status" value="1"/>
</dbReference>
<feature type="active site" description="Proton acceptor; specific for (S)-substrate epimerization" evidence="5">
    <location>
        <position position="246"/>
    </location>
</feature>
<evidence type="ECO:0000313" key="10">
    <source>
        <dbReference type="Proteomes" id="UP000052052"/>
    </source>
</evidence>
<proteinExistence type="inferred from homology"/>
<dbReference type="EMBL" id="LDJL01000007">
    <property type="protein sequence ID" value="KRG70044.1"/>
    <property type="molecule type" value="Genomic_DNA"/>
</dbReference>
<dbReference type="PATRIC" id="fig|344882.3.peg.2813"/>
<feature type="domain" description="Mandelate racemase/muconate lactonizing enzyme C-terminal" evidence="8">
    <location>
        <begin position="131"/>
        <end position="222"/>
    </location>
</feature>
<evidence type="ECO:0000256" key="6">
    <source>
        <dbReference type="PIRSR" id="PIRSR634603-3"/>
    </source>
</evidence>
<keyword evidence="10" id="KW-1185">Reference proteome</keyword>
<evidence type="ECO:0000256" key="5">
    <source>
        <dbReference type="PIRSR" id="PIRSR634603-1"/>
    </source>
</evidence>
<dbReference type="InterPro" id="IPR029017">
    <property type="entry name" value="Enolase-like_N"/>
</dbReference>
<dbReference type="SFLD" id="SFLDS00001">
    <property type="entry name" value="Enolase"/>
    <property type="match status" value="1"/>
</dbReference>
<dbReference type="CDD" id="cd03319">
    <property type="entry name" value="L-Ala-DL-Glu_epimerase"/>
    <property type="match status" value="1"/>
</dbReference>
<feature type="binding site" evidence="6">
    <location>
        <position position="224"/>
    </location>
    <ligand>
        <name>Mg(2+)</name>
        <dbReference type="ChEBI" id="CHEBI:18420"/>
    </ligand>
</feature>
<dbReference type="Pfam" id="PF13378">
    <property type="entry name" value="MR_MLE_C"/>
    <property type="match status" value="1"/>
</dbReference>
<feature type="binding site" evidence="6">
    <location>
        <position position="175"/>
    </location>
    <ligand>
        <name>Mg(2+)</name>
        <dbReference type="ChEBI" id="CHEBI:18420"/>
    </ligand>
</feature>
<dbReference type="Gene3D" id="3.20.20.120">
    <property type="entry name" value="Enolase-like C-terminal domain"/>
    <property type="match status" value="1"/>
</dbReference>
<dbReference type="SUPFAM" id="SSF51604">
    <property type="entry name" value="Enolase C-terminal domain-like"/>
    <property type="match status" value="1"/>
</dbReference>
<organism evidence="9 10">
    <name type="scientific">Pseudoxanthomonas dokdonensis</name>
    <dbReference type="NCBI Taxonomy" id="344882"/>
    <lineage>
        <taxon>Bacteria</taxon>
        <taxon>Pseudomonadati</taxon>
        <taxon>Pseudomonadota</taxon>
        <taxon>Gammaproteobacteria</taxon>
        <taxon>Lysobacterales</taxon>
        <taxon>Lysobacteraceae</taxon>
        <taxon>Pseudoxanthomonas</taxon>
    </lineage>
</organism>
<keyword evidence="4 7" id="KW-0413">Isomerase</keyword>
<accession>A0A0R0CJG3</accession>
<dbReference type="Pfam" id="PF02746">
    <property type="entry name" value="MR_MLE_N"/>
    <property type="match status" value="1"/>
</dbReference>
<dbReference type="GO" id="GO:0046872">
    <property type="term" value="F:metal ion binding"/>
    <property type="evidence" value="ECO:0007669"/>
    <property type="project" value="UniProtKB-KW"/>
</dbReference>
<dbReference type="InterPro" id="IPR036849">
    <property type="entry name" value="Enolase-like_C_sf"/>
</dbReference>
<name>A0A0R0CJG3_9GAMM</name>
<gene>
    <name evidence="9" type="ORF">ABB29_07350</name>
</gene>
<protein>
    <recommendedName>
        <fullName evidence="7">Dipeptide epimerase</fullName>
        <ecNumber evidence="7">5.1.1.-</ecNumber>
    </recommendedName>
</protein>
<dbReference type="PANTHER" id="PTHR48080:SF3">
    <property type="entry name" value="ENOLASE SUPERFAMILY MEMBER DDB_G0284701"/>
    <property type="match status" value="1"/>
</dbReference>
<dbReference type="EC" id="5.1.1.-" evidence="7"/>
<evidence type="ECO:0000256" key="4">
    <source>
        <dbReference type="ARBA" id="ARBA00023235"/>
    </source>
</evidence>
<dbReference type="RefSeq" id="WP_057657975.1">
    <property type="nucleotide sequence ID" value="NZ_LDJL01000007.1"/>
</dbReference>
<dbReference type="GO" id="GO:0009063">
    <property type="term" value="P:amino acid catabolic process"/>
    <property type="evidence" value="ECO:0007669"/>
    <property type="project" value="InterPro"/>
</dbReference>
<dbReference type="InterPro" id="IPR029065">
    <property type="entry name" value="Enolase_C-like"/>
</dbReference>
<keyword evidence="2 6" id="KW-0479">Metal-binding</keyword>
<dbReference type="GO" id="GO:0016855">
    <property type="term" value="F:racemase and epimerase activity, acting on amino acids and derivatives"/>
    <property type="evidence" value="ECO:0007669"/>
    <property type="project" value="UniProtKB-UniRule"/>
</dbReference>
<dbReference type="InterPro" id="IPR034603">
    <property type="entry name" value="Dipeptide_epimerase"/>
</dbReference>
<dbReference type="InterPro" id="IPR034593">
    <property type="entry name" value="DgoD-like"/>
</dbReference>
<evidence type="ECO:0000256" key="1">
    <source>
        <dbReference type="ARBA" id="ARBA00008031"/>
    </source>
</evidence>
<dbReference type="OrthoDB" id="9782675at2"/>
<dbReference type="InterPro" id="IPR013341">
    <property type="entry name" value="Mandelate_racemase_N_dom"/>
</dbReference>
<comment type="similarity">
    <text evidence="1 7">Belongs to the mandelate racemase/muconate lactonizing enzyme family.</text>
</comment>
<feature type="binding site" evidence="6">
    <location>
        <position position="201"/>
    </location>
    <ligand>
        <name>Mg(2+)</name>
        <dbReference type="ChEBI" id="CHEBI:18420"/>
    </ligand>
</feature>
<dbReference type="InterPro" id="IPR013342">
    <property type="entry name" value="Mandelate_racemase_C"/>
</dbReference>
<sequence>MLRRLSASHRSWALAHPFRISRGVKTSAEVVEVSLQQDGMRGRGESVPYARYGESVASVIAQLESVRAPIEQGANRQQLASLLPAGAARNALDDALWDLQARLDGVAVSDALGHGPLPVMTSALTISLDAPAIMGKAAARVADAPLIKIKVDARQPAEQIRAVRAAAPGARLIVDPNESWDLELLRWIQPVLVETDVALVEQPLPSDDDAALLGFQPQRPICADESCHVAADLTRLVDRYQAVNIKLDKSGGLSEALLMLAAARERNLQVMVGCMICSSLGIAPALHIARHADFVDLDGPWWLSHDHADGSRFENGRLQPPADGFWGGR</sequence>
<dbReference type="SMART" id="SM00922">
    <property type="entry name" value="MR_MLE"/>
    <property type="match status" value="1"/>
</dbReference>
<dbReference type="SFLD" id="SFLDF00010">
    <property type="entry name" value="dipeptide_epimerase"/>
    <property type="match status" value="1"/>
</dbReference>
<evidence type="ECO:0000256" key="2">
    <source>
        <dbReference type="ARBA" id="ARBA00022723"/>
    </source>
</evidence>
<evidence type="ECO:0000256" key="3">
    <source>
        <dbReference type="ARBA" id="ARBA00022842"/>
    </source>
</evidence>
<evidence type="ECO:0000313" key="9">
    <source>
        <dbReference type="EMBL" id="KRG70044.1"/>
    </source>
</evidence>
<feature type="active site" description="Proton acceptor; specific for (R)-substrate epimerization" evidence="5">
    <location>
        <position position="150"/>
    </location>
</feature>
<dbReference type="STRING" id="344882.ABB29_07350"/>
<dbReference type="PANTHER" id="PTHR48080">
    <property type="entry name" value="D-GALACTONATE DEHYDRATASE-RELATED"/>
    <property type="match status" value="1"/>
</dbReference>
<keyword evidence="3 6" id="KW-0460">Magnesium</keyword>
<evidence type="ECO:0000259" key="8">
    <source>
        <dbReference type="SMART" id="SM00922"/>
    </source>
</evidence>
<dbReference type="Gene3D" id="3.30.390.10">
    <property type="entry name" value="Enolase-like, N-terminal domain"/>
    <property type="match status" value="1"/>
</dbReference>
<comment type="caution">
    <text evidence="9">The sequence shown here is derived from an EMBL/GenBank/DDBJ whole genome shotgun (WGS) entry which is preliminary data.</text>
</comment>
<evidence type="ECO:0000256" key="7">
    <source>
        <dbReference type="RuleBase" id="RU366006"/>
    </source>
</evidence>